<evidence type="ECO:0000313" key="2">
    <source>
        <dbReference type="Proteomes" id="UP001165186"/>
    </source>
</evidence>
<accession>A0ACB5RTA8</accession>
<organism evidence="1 2">
    <name type="scientific">Neofusicoccum parvum</name>
    <dbReference type="NCBI Taxonomy" id="310453"/>
    <lineage>
        <taxon>Eukaryota</taxon>
        <taxon>Fungi</taxon>
        <taxon>Dikarya</taxon>
        <taxon>Ascomycota</taxon>
        <taxon>Pezizomycotina</taxon>
        <taxon>Dothideomycetes</taxon>
        <taxon>Dothideomycetes incertae sedis</taxon>
        <taxon>Botryosphaeriales</taxon>
        <taxon>Botryosphaeriaceae</taxon>
        <taxon>Neofusicoccum</taxon>
    </lineage>
</organism>
<protein>
    <submittedName>
        <fullName evidence="1">Uncharacterized protein</fullName>
    </submittedName>
</protein>
<keyword evidence="2" id="KW-1185">Reference proteome</keyword>
<proteinExistence type="predicted"/>
<dbReference type="Proteomes" id="UP001165186">
    <property type="component" value="Unassembled WGS sequence"/>
</dbReference>
<comment type="caution">
    <text evidence="1">The sequence shown here is derived from an EMBL/GenBank/DDBJ whole genome shotgun (WGS) entry which is preliminary data.</text>
</comment>
<dbReference type="EMBL" id="BSXG01000009">
    <property type="protein sequence ID" value="GME23775.1"/>
    <property type="molecule type" value="Genomic_DNA"/>
</dbReference>
<sequence>MEALAALSFACNVIQLVEFSSKVIIGAEDLYREGSKKENEELKDVTETIRNYSKDLSKRSASDNAELKDIADKAAEVGQELIQLLNSLAVPQDAEHRRWKSVCVILRGMHKSEKMKELDGRLQRLQQVLNTRLLILIRDSNSAITVHITELKKTNEALGAEMADNFGKILQKLTELENRNSNQDTDSPFKQSSGVAESDGNAPEATGILGSLKRYLFRINTNDHPSSNGPSSQKVPPKSSQSNDETLDAVTAKMTATMHCWPDLQKLLLSLSHQASIVAKEQQVLHSLYDKDLMNRYFTVDEEYEDTFRWIFDDPEHGFPQWLESGSGIYWISGIAGSGKSTLMKFIHDHERTKEILGKWAGSTKLLIINHFFWITGAEIQKSYEGLLRSLLFQILRKRPALIPIVCGRRLEGDDFTMQEPWSIRELSECFQCFMEGKVLNDQVCIFVDGLDEYDGNPTDVLKVLKQMAQFSNIKLCVSSRPWTVFEKEFGTKIDKLHMEHLTRNDIQRYIKGRLSEDGNFRILFPADSCKGKEISDIIFRGAGGVFL</sequence>
<reference evidence="1" key="1">
    <citation type="submission" date="2024-09" db="EMBL/GenBank/DDBJ databases">
        <title>Draft Genome Sequences of Neofusicoccum parvum.</title>
        <authorList>
            <person name="Ashida A."/>
            <person name="Camagna M."/>
            <person name="Tanaka A."/>
            <person name="Takemoto D."/>
        </authorList>
    </citation>
    <scope>NUCLEOTIDE SEQUENCE</scope>
    <source>
        <strain evidence="1">PPO83</strain>
    </source>
</reference>
<name>A0ACB5RTA8_9PEZI</name>
<evidence type="ECO:0000313" key="1">
    <source>
        <dbReference type="EMBL" id="GME23775.1"/>
    </source>
</evidence>
<gene>
    <name evidence="1" type="primary">g8515</name>
    <name evidence="1" type="ORF">NpPPO83_00008515</name>
</gene>